<protein>
    <submittedName>
        <fullName evidence="1">Bacteriocin-like peptide J BlpJ</fullName>
    </submittedName>
</protein>
<dbReference type="AlphaFoldDB" id="A0A380KR04"/>
<dbReference type="NCBIfam" id="TIGR03949">
    <property type="entry name" value="bact_IIb_cerein"/>
    <property type="match status" value="1"/>
</dbReference>
<reference evidence="1 2" key="1">
    <citation type="submission" date="2018-06" db="EMBL/GenBank/DDBJ databases">
        <authorList>
            <consortium name="Pathogen Informatics"/>
            <person name="Doyle S."/>
        </authorList>
    </citation>
    <scope>NUCLEOTIDE SEQUENCE [LARGE SCALE GENOMIC DNA]</scope>
    <source>
        <strain evidence="1 2">NCTC13760</strain>
    </source>
</reference>
<evidence type="ECO:0000313" key="1">
    <source>
        <dbReference type="EMBL" id="SUN69097.1"/>
    </source>
</evidence>
<organism evidence="1 2">
    <name type="scientific">Streptococcus infantarius</name>
    <dbReference type="NCBI Taxonomy" id="102684"/>
    <lineage>
        <taxon>Bacteria</taxon>
        <taxon>Bacillati</taxon>
        <taxon>Bacillota</taxon>
        <taxon>Bacilli</taxon>
        <taxon>Lactobacillales</taxon>
        <taxon>Streptococcaceae</taxon>
        <taxon>Streptococcus</taxon>
    </lineage>
</organism>
<proteinExistence type="predicted"/>
<dbReference type="GO" id="GO:0042742">
    <property type="term" value="P:defense response to bacterium"/>
    <property type="evidence" value="ECO:0007669"/>
    <property type="project" value="InterPro"/>
</dbReference>
<accession>A0A380KR04</accession>
<dbReference type="EMBL" id="UHFP01000001">
    <property type="protein sequence ID" value="SUN69097.1"/>
    <property type="molecule type" value="Genomic_DNA"/>
</dbReference>
<dbReference type="InterPro" id="IPR019493">
    <property type="entry name" value="Bacteriocin_IIb_lactacin-rel"/>
</dbReference>
<gene>
    <name evidence="1" type="ORF">NCTC13760_01802</name>
</gene>
<dbReference type="Proteomes" id="UP000255352">
    <property type="component" value="Unassembled WGS sequence"/>
</dbReference>
<evidence type="ECO:0000313" key="2">
    <source>
        <dbReference type="Proteomes" id="UP000255352"/>
    </source>
</evidence>
<sequence length="37" mass="3884">MNTKAFEQFDVMDEVELSAVEGGGWKCVAGVGGAFTC</sequence>
<dbReference type="Pfam" id="PF10439">
    <property type="entry name" value="Bacteriocin_IIc"/>
    <property type="match status" value="1"/>
</dbReference>
<name>A0A380KR04_9STRE</name>
<dbReference type="InterPro" id="IPR023991">
    <property type="entry name" value="Bacteriocin_IIb_lactobn/cerein"/>
</dbReference>